<dbReference type="Gene3D" id="1.25.40.620">
    <property type="match status" value="1"/>
</dbReference>
<dbReference type="InterPro" id="IPR011600">
    <property type="entry name" value="Pept_C14_caspase"/>
</dbReference>
<dbReference type="PANTHER" id="PTHR34800">
    <property type="entry name" value="TETRAPYRROLE-BINDING PROTEIN, CHLOROPLASTIC"/>
    <property type="match status" value="1"/>
</dbReference>
<comment type="caution">
    <text evidence="3">The sequence shown here is derived from an EMBL/GenBank/DDBJ whole genome shotgun (WGS) entry which is preliminary data.</text>
</comment>
<dbReference type="GO" id="GO:0006508">
    <property type="term" value="P:proteolysis"/>
    <property type="evidence" value="ECO:0007669"/>
    <property type="project" value="InterPro"/>
</dbReference>
<name>A0A139WRR5_9CYAN</name>
<evidence type="ECO:0000259" key="1">
    <source>
        <dbReference type="Pfam" id="PF00656"/>
    </source>
</evidence>
<dbReference type="Proteomes" id="UP000076925">
    <property type="component" value="Unassembled WGS sequence"/>
</dbReference>
<dbReference type="STRING" id="128403.WA1_09745"/>
<dbReference type="Pfam" id="PF00656">
    <property type="entry name" value="Peptidase_C14"/>
    <property type="match status" value="1"/>
</dbReference>
<dbReference type="AlphaFoldDB" id="A0A139WRR5"/>
<evidence type="ECO:0000313" key="3">
    <source>
        <dbReference type="EMBL" id="KYC35126.1"/>
    </source>
</evidence>
<reference evidence="3 4" key="1">
    <citation type="journal article" date="2013" name="Genome Biol. Evol.">
        <title>Genomes of Stigonematalean cyanobacteria (subsection V) and the evolution of oxygenic photosynthesis from prokaryotes to plastids.</title>
        <authorList>
            <person name="Dagan T."/>
            <person name="Roettger M."/>
            <person name="Stucken K."/>
            <person name="Landan G."/>
            <person name="Koch R."/>
            <person name="Major P."/>
            <person name="Gould S.B."/>
            <person name="Goremykin V.V."/>
            <person name="Rippka R."/>
            <person name="Tandeau de Marsac N."/>
            <person name="Gugger M."/>
            <person name="Lockhart P.J."/>
            <person name="Allen J.F."/>
            <person name="Brune I."/>
            <person name="Maus I."/>
            <person name="Puhler A."/>
            <person name="Martin W.F."/>
        </authorList>
    </citation>
    <scope>NUCLEOTIDE SEQUENCE [LARGE SCALE GENOMIC DNA]</scope>
    <source>
        <strain evidence="3 4">PCC 7110</strain>
    </source>
</reference>
<keyword evidence="4" id="KW-1185">Reference proteome</keyword>
<dbReference type="PANTHER" id="PTHR34800:SF1">
    <property type="entry name" value="TETRAPYRROLE-BINDING PROTEIN, CHLOROPLASTIC"/>
    <property type="match status" value="1"/>
</dbReference>
<evidence type="ECO:0000313" key="4">
    <source>
        <dbReference type="Proteomes" id="UP000076925"/>
    </source>
</evidence>
<dbReference type="RefSeq" id="WP_026134695.1">
    <property type="nucleotide sequence ID" value="NZ_KQ976354.1"/>
</dbReference>
<dbReference type="Gene3D" id="1.10.10.1770">
    <property type="entry name" value="Gun4-like"/>
    <property type="match status" value="1"/>
</dbReference>
<dbReference type="Pfam" id="PF05419">
    <property type="entry name" value="GUN4"/>
    <property type="match status" value="1"/>
</dbReference>
<dbReference type="CDD" id="cd16383">
    <property type="entry name" value="GUN4"/>
    <property type="match status" value="1"/>
</dbReference>
<dbReference type="SUPFAM" id="SSF52129">
    <property type="entry name" value="Caspase-like"/>
    <property type="match status" value="1"/>
</dbReference>
<dbReference type="InterPro" id="IPR029030">
    <property type="entry name" value="Caspase-like_dom_sf"/>
</dbReference>
<feature type="domain" description="Peptidase C14 caspase" evidence="1">
    <location>
        <begin position="4"/>
        <end position="237"/>
    </location>
</feature>
<dbReference type="GO" id="GO:0046906">
    <property type="term" value="F:tetrapyrrole binding"/>
    <property type="evidence" value="ECO:0007669"/>
    <property type="project" value="TreeGrafter"/>
</dbReference>
<dbReference type="InterPro" id="IPR037215">
    <property type="entry name" value="GUN4-like_sf"/>
</dbReference>
<sequence length="546" mass="62275">MIKNWALVIGINQYDFLQPLKYAERDAQLMRDFLLHEAGFEQVFLFSDNSFTHGRTVNRPYRANLLQFLQQLSETPFLELGDNFWFFFSGHGILHANLDYLMPSDGNPEDIENTAISINYIIECLRRSGTNNIVLILDACHQQNKQNEEEIGRQTQKIANQTGIVSIFSCSPDEYSYEIEKLQTGAFTYALLEGLGTQGQCATVGRLNQYLSFRVPQLVSQYHNSKQTPYTNAENINKSSLIIRSKYANLHEINTLKIDAFQAEVSGNLELAEQLWMQLNAAASAPNTDKIQAIQRIAHLKAANLDSKSNFIPQFVYLQKNGEVSSPYLIQQGLSKKGLLGKGLCSQSEIQQNSSIPILNKDLENFKNQLIHSDYIDRSTKFYSEGGISYKRLRDFLVAGNWKEADWETLAIMLKVARREKEGWLNIESINKFPCIELCTIDLLWLKYSNGRFGFSVQQHIWESVADQPDGDYETWCKFCDRISWRVNDDWLFYSDLNFNINAPEGHLPAASIVYTLTSRRGWVVGLFSCVVGFSALVSKLVKCSL</sequence>
<dbReference type="SUPFAM" id="SSF140869">
    <property type="entry name" value="GUN4-like"/>
    <property type="match status" value="1"/>
</dbReference>
<feature type="domain" description="GUN4-like" evidence="2">
    <location>
        <begin position="384"/>
        <end position="513"/>
    </location>
</feature>
<protein>
    <submittedName>
        <fullName evidence="3">Transcriptional regulator</fullName>
    </submittedName>
</protein>
<dbReference type="EMBL" id="ANNX02000053">
    <property type="protein sequence ID" value="KYC35126.1"/>
    <property type="molecule type" value="Genomic_DNA"/>
</dbReference>
<dbReference type="OrthoDB" id="9768004at2"/>
<proteinExistence type="predicted"/>
<dbReference type="InterPro" id="IPR008629">
    <property type="entry name" value="GUN4-like"/>
</dbReference>
<organism evidence="3 4">
    <name type="scientific">Scytonema hofmannii PCC 7110</name>
    <dbReference type="NCBI Taxonomy" id="128403"/>
    <lineage>
        <taxon>Bacteria</taxon>
        <taxon>Bacillati</taxon>
        <taxon>Cyanobacteriota</taxon>
        <taxon>Cyanophyceae</taxon>
        <taxon>Nostocales</taxon>
        <taxon>Scytonemataceae</taxon>
        <taxon>Scytonema</taxon>
    </lineage>
</organism>
<dbReference type="GO" id="GO:0004197">
    <property type="term" value="F:cysteine-type endopeptidase activity"/>
    <property type="evidence" value="ECO:0007669"/>
    <property type="project" value="InterPro"/>
</dbReference>
<accession>A0A139WRR5</accession>
<evidence type="ECO:0000259" key="2">
    <source>
        <dbReference type="Pfam" id="PF05419"/>
    </source>
</evidence>
<dbReference type="Gene3D" id="3.40.50.1460">
    <property type="match status" value="1"/>
</dbReference>
<gene>
    <name evidence="3" type="ORF">WA1_09745</name>
</gene>